<evidence type="ECO:0000259" key="4">
    <source>
        <dbReference type="PROSITE" id="PS01124"/>
    </source>
</evidence>
<dbReference type="Pfam" id="PF12833">
    <property type="entry name" value="HTH_18"/>
    <property type="match status" value="1"/>
</dbReference>
<dbReference type="InterPro" id="IPR020449">
    <property type="entry name" value="Tscrpt_reg_AraC-type_HTH"/>
</dbReference>
<dbReference type="PANTHER" id="PTHR43280:SF28">
    <property type="entry name" value="HTH-TYPE TRANSCRIPTIONAL ACTIVATOR RHAS"/>
    <property type="match status" value="1"/>
</dbReference>
<dbReference type="PRINTS" id="PR00032">
    <property type="entry name" value="HTHARAC"/>
</dbReference>
<dbReference type="PROSITE" id="PS00041">
    <property type="entry name" value="HTH_ARAC_FAMILY_1"/>
    <property type="match status" value="1"/>
</dbReference>
<dbReference type="Gene3D" id="1.10.10.60">
    <property type="entry name" value="Homeodomain-like"/>
    <property type="match status" value="1"/>
</dbReference>
<dbReference type="OrthoDB" id="135231at2"/>
<dbReference type="SUPFAM" id="SSF46689">
    <property type="entry name" value="Homeodomain-like"/>
    <property type="match status" value="1"/>
</dbReference>
<dbReference type="Proteomes" id="UP000194221">
    <property type="component" value="Unassembled WGS sequence"/>
</dbReference>
<dbReference type="STRING" id="1635173.WH52_12410"/>
<gene>
    <name evidence="5" type="ORF">WH52_12410</name>
</gene>
<dbReference type="EMBL" id="LAPZ01000013">
    <property type="protein sequence ID" value="OSY87257.1"/>
    <property type="molecule type" value="Genomic_DNA"/>
</dbReference>
<proteinExistence type="predicted"/>
<evidence type="ECO:0000256" key="1">
    <source>
        <dbReference type="ARBA" id="ARBA00023015"/>
    </source>
</evidence>
<keyword evidence="3" id="KW-0804">Transcription</keyword>
<organism evidence="5 6">
    <name type="scientific">Tenacibaculum holothuriorum</name>
    <dbReference type="NCBI Taxonomy" id="1635173"/>
    <lineage>
        <taxon>Bacteria</taxon>
        <taxon>Pseudomonadati</taxon>
        <taxon>Bacteroidota</taxon>
        <taxon>Flavobacteriia</taxon>
        <taxon>Flavobacteriales</taxon>
        <taxon>Flavobacteriaceae</taxon>
        <taxon>Tenacibaculum</taxon>
    </lineage>
</organism>
<dbReference type="InterPro" id="IPR018062">
    <property type="entry name" value="HTH_AraC-typ_CS"/>
</dbReference>
<name>A0A1Y2PBU8_9FLAO</name>
<dbReference type="InterPro" id="IPR018060">
    <property type="entry name" value="HTH_AraC"/>
</dbReference>
<evidence type="ECO:0000313" key="6">
    <source>
        <dbReference type="Proteomes" id="UP000194221"/>
    </source>
</evidence>
<dbReference type="SMART" id="SM00342">
    <property type="entry name" value="HTH_ARAC"/>
    <property type="match status" value="1"/>
</dbReference>
<evidence type="ECO:0000256" key="2">
    <source>
        <dbReference type="ARBA" id="ARBA00023125"/>
    </source>
</evidence>
<dbReference type="AlphaFoldDB" id="A0A1Y2PBU8"/>
<feature type="domain" description="HTH araC/xylS-type" evidence="4">
    <location>
        <begin position="210"/>
        <end position="313"/>
    </location>
</feature>
<dbReference type="InterPro" id="IPR009057">
    <property type="entry name" value="Homeodomain-like_sf"/>
</dbReference>
<keyword evidence="1" id="KW-0805">Transcription regulation</keyword>
<dbReference type="GO" id="GO:0043565">
    <property type="term" value="F:sequence-specific DNA binding"/>
    <property type="evidence" value="ECO:0007669"/>
    <property type="project" value="InterPro"/>
</dbReference>
<keyword evidence="2" id="KW-0238">DNA-binding</keyword>
<dbReference type="PROSITE" id="PS01124">
    <property type="entry name" value="HTH_ARAC_FAMILY_2"/>
    <property type="match status" value="1"/>
</dbReference>
<dbReference type="RefSeq" id="WP_086031286.1">
    <property type="nucleotide sequence ID" value="NZ_LAPZ01000013.1"/>
</dbReference>
<dbReference type="GO" id="GO:0003700">
    <property type="term" value="F:DNA-binding transcription factor activity"/>
    <property type="evidence" value="ECO:0007669"/>
    <property type="project" value="InterPro"/>
</dbReference>
<comment type="caution">
    <text evidence="5">The sequence shown here is derived from an EMBL/GenBank/DDBJ whole genome shotgun (WGS) entry which is preliminary data.</text>
</comment>
<protein>
    <recommendedName>
        <fullName evidence="4">HTH araC/xylS-type domain-containing protein</fullName>
    </recommendedName>
</protein>
<reference evidence="5 6" key="1">
    <citation type="submission" date="2015-03" db="EMBL/GenBank/DDBJ databases">
        <title>Genome sequence of Tenacibaculum sp. S2-2, isolated from intestinal microbiota of sea cucumber, Apostichopus japonicas.</title>
        <authorList>
            <person name="Shao Z."/>
            <person name="Wang L."/>
            <person name="Li X."/>
        </authorList>
    </citation>
    <scope>NUCLEOTIDE SEQUENCE [LARGE SCALE GENOMIC DNA]</scope>
    <source>
        <strain evidence="5 6">S2-2</strain>
    </source>
</reference>
<keyword evidence="6" id="KW-1185">Reference proteome</keyword>
<dbReference type="PANTHER" id="PTHR43280">
    <property type="entry name" value="ARAC-FAMILY TRANSCRIPTIONAL REGULATOR"/>
    <property type="match status" value="1"/>
</dbReference>
<accession>A0A1Y2PBU8</accession>
<evidence type="ECO:0000313" key="5">
    <source>
        <dbReference type="EMBL" id="OSY87257.1"/>
    </source>
</evidence>
<evidence type="ECO:0000256" key="3">
    <source>
        <dbReference type="ARBA" id="ARBA00023163"/>
    </source>
</evidence>
<sequence>MSVYLVQHITNNSTTANQILSFYFTLQNKYYSKCINCWVDSNKNSVFFLLKALNKKTIKKLYHSSLNITPYKVTLVNNNLAYALINSQRKNTNTINHKNENITVIIKKQNNLIPEFNNDIYSIIKNRIICYNAQVLVEEKKYMLLDFPSLKNAENFLNSIYFQINEEDLIKKNHLITVIVKKAKNDCKSLLKLIPFIHDNKPIYLSQKQEKFLQLLFITLEKSYDNTDLNLTQLCKMMMMSKTKLYRNCKAYTGKSLNELLKNFRLNKALKKIKENNNSISQISIETGFSSNSYFSNCFKKKFGVSPSTLLKTNGIMLKN</sequence>
<dbReference type="InParanoid" id="A0A1Y2PBU8"/>